<comment type="caution">
    <text evidence="2">The sequence shown here is derived from an EMBL/GenBank/DDBJ whole genome shotgun (WGS) entry which is preliminary data.</text>
</comment>
<dbReference type="Gene3D" id="2.60.320.10">
    <property type="entry name" value="N-utilization substance G protein NusG, insert domain"/>
    <property type="match status" value="1"/>
</dbReference>
<organism evidence="2 3">
    <name type="scientific">Marispirochaeta aestuarii</name>
    <dbReference type="NCBI Taxonomy" id="1963862"/>
    <lineage>
        <taxon>Bacteria</taxon>
        <taxon>Pseudomonadati</taxon>
        <taxon>Spirochaetota</taxon>
        <taxon>Spirochaetia</taxon>
        <taxon>Spirochaetales</taxon>
        <taxon>Spirochaetaceae</taxon>
        <taxon>Marispirochaeta</taxon>
    </lineage>
</organism>
<feature type="transmembrane region" description="Helical" evidence="1">
    <location>
        <begin position="12"/>
        <end position="30"/>
    </location>
</feature>
<keyword evidence="1" id="KW-1133">Transmembrane helix</keyword>
<dbReference type="Pfam" id="PF07009">
    <property type="entry name" value="NusG_II"/>
    <property type="match status" value="1"/>
</dbReference>
<gene>
    <name evidence="2" type="ORF">B4O97_02130</name>
</gene>
<keyword evidence="3" id="KW-1185">Reference proteome</keyword>
<dbReference type="Proteomes" id="UP000192343">
    <property type="component" value="Unassembled WGS sequence"/>
</dbReference>
<dbReference type="CDD" id="cd09910">
    <property type="entry name" value="NGN-insert_like"/>
    <property type="match status" value="1"/>
</dbReference>
<dbReference type="STRING" id="1963862.B4O97_02130"/>
<name>A0A1Y1S252_9SPIO</name>
<keyword evidence="1" id="KW-0812">Transmembrane</keyword>
<reference evidence="2 3" key="1">
    <citation type="submission" date="2017-03" db="EMBL/GenBank/DDBJ databases">
        <title>Draft Genome sequence of Marispirochaeta sp. strain JC444.</title>
        <authorList>
            <person name="Shivani Y."/>
            <person name="Subhash Y."/>
            <person name="Sasikala C."/>
            <person name="Ramana C."/>
        </authorList>
    </citation>
    <scope>NUCLEOTIDE SEQUENCE [LARGE SCALE GENOMIC DNA]</scope>
    <source>
        <strain evidence="2 3">JC444</strain>
    </source>
</reference>
<keyword evidence="1" id="KW-0472">Membrane</keyword>
<dbReference type="InterPro" id="IPR038690">
    <property type="entry name" value="NusG_2_sf"/>
</dbReference>
<dbReference type="OrthoDB" id="47603at2"/>
<sequence length="124" mass="13399">MFRLSLRPGDWIVLLVSIILVVLLTLQSLGDRGGTPIVRIEGEDESWVYPLDADIEVEVEGPLGHTHVLIHDGAVWVSDSPCTQKVCIAAGQISAPGTFIACLPNRVLVRIEGKQEGEVDGLAF</sequence>
<dbReference type="EMBL" id="MWQY01000002">
    <property type="protein sequence ID" value="ORC37823.1"/>
    <property type="molecule type" value="Genomic_DNA"/>
</dbReference>
<dbReference type="RefSeq" id="WP_083047859.1">
    <property type="nucleotide sequence ID" value="NZ_CAXXQO010000003.1"/>
</dbReference>
<evidence type="ECO:0000313" key="2">
    <source>
        <dbReference type="EMBL" id="ORC37823.1"/>
    </source>
</evidence>
<evidence type="ECO:0000313" key="3">
    <source>
        <dbReference type="Proteomes" id="UP000192343"/>
    </source>
</evidence>
<proteinExistence type="predicted"/>
<evidence type="ECO:0000256" key="1">
    <source>
        <dbReference type="SAM" id="Phobius"/>
    </source>
</evidence>
<accession>A0A1Y1S252</accession>
<dbReference type="AlphaFoldDB" id="A0A1Y1S252"/>
<protein>
    <submittedName>
        <fullName evidence="2">Uncharacterized protein</fullName>
    </submittedName>
</protein>